<keyword evidence="4" id="KW-0175">Coiled coil</keyword>
<dbReference type="Gene3D" id="3.40.50.300">
    <property type="entry name" value="P-loop containing nucleotide triphosphate hydrolases"/>
    <property type="match status" value="1"/>
</dbReference>
<proteinExistence type="inferred from homology"/>
<evidence type="ECO:0000256" key="2">
    <source>
        <dbReference type="ARBA" id="ARBA00022741"/>
    </source>
</evidence>
<protein>
    <recommendedName>
        <fullName evidence="5">AIG1-type G domain-containing protein</fullName>
    </recommendedName>
</protein>
<dbReference type="PANTHER" id="PTHR10903:SF184">
    <property type="entry name" value="GTP-BINDING PROTEIN A"/>
    <property type="match status" value="1"/>
</dbReference>
<name>A0A0E0K150_ORYPU</name>
<feature type="domain" description="AIG1-type G" evidence="5">
    <location>
        <begin position="1"/>
        <end position="124"/>
    </location>
</feature>
<dbReference type="InterPro" id="IPR045058">
    <property type="entry name" value="GIMA/IAN/Toc"/>
</dbReference>
<dbReference type="STRING" id="4537.A0A0E0K150"/>
<evidence type="ECO:0000313" key="7">
    <source>
        <dbReference type="Proteomes" id="UP000026962"/>
    </source>
</evidence>
<dbReference type="Proteomes" id="UP000026962">
    <property type="component" value="Chromosome 2"/>
</dbReference>
<keyword evidence="3" id="KW-0342">GTP-binding</keyword>
<evidence type="ECO:0000256" key="4">
    <source>
        <dbReference type="SAM" id="Coils"/>
    </source>
</evidence>
<reference evidence="6" key="1">
    <citation type="submission" date="2015-04" db="UniProtKB">
        <authorList>
            <consortium name="EnsemblPlants"/>
        </authorList>
    </citation>
    <scope>IDENTIFICATION</scope>
</reference>
<dbReference type="eggNOG" id="ENOG502R7PE">
    <property type="taxonomic scope" value="Eukaryota"/>
</dbReference>
<organism evidence="6">
    <name type="scientific">Oryza punctata</name>
    <name type="common">Red rice</name>
    <dbReference type="NCBI Taxonomy" id="4537"/>
    <lineage>
        <taxon>Eukaryota</taxon>
        <taxon>Viridiplantae</taxon>
        <taxon>Streptophyta</taxon>
        <taxon>Embryophyta</taxon>
        <taxon>Tracheophyta</taxon>
        <taxon>Spermatophyta</taxon>
        <taxon>Magnoliopsida</taxon>
        <taxon>Liliopsida</taxon>
        <taxon>Poales</taxon>
        <taxon>Poaceae</taxon>
        <taxon>BOP clade</taxon>
        <taxon>Oryzoideae</taxon>
        <taxon>Oryzeae</taxon>
        <taxon>Oryzinae</taxon>
        <taxon>Oryza</taxon>
    </lineage>
</organism>
<comment type="similarity">
    <text evidence="1">Belongs to the TRAFAC class TrmE-Era-EngA-EngB-Septin-like GTPase superfamily. AIG1/Toc34/Toc159-like paraseptin GTPase family. IAN subfamily.</text>
</comment>
<evidence type="ECO:0000256" key="1">
    <source>
        <dbReference type="ARBA" id="ARBA00008535"/>
    </source>
</evidence>
<dbReference type="InterPro" id="IPR027417">
    <property type="entry name" value="P-loop_NTPase"/>
</dbReference>
<dbReference type="EnsemblPlants" id="OPUNC02G18490.1">
    <property type="protein sequence ID" value="OPUNC02G18490.1"/>
    <property type="gene ID" value="OPUNC02G18490"/>
</dbReference>
<dbReference type="FunFam" id="3.40.50.300:FF:000840">
    <property type="entry name" value="Immune-associated nucleotide-binding protein 9"/>
    <property type="match status" value="1"/>
</dbReference>
<dbReference type="HOGENOM" id="CLU_010468_0_1_1"/>
<dbReference type="Pfam" id="PF04548">
    <property type="entry name" value="AIG1"/>
    <property type="match status" value="1"/>
</dbReference>
<keyword evidence="7" id="KW-1185">Reference proteome</keyword>
<accession>A0A0E0K150</accession>
<reference evidence="6" key="2">
    <citation type="submission" date="2018-05" db="EMBL/GenBank/DDBJ databases">
        <title>OpunRS2 (Oryza punctata Reference Sequence Version 2).</title>
        <authorList>
            <person name="Zhang J."/>
            <person name="Kudrna D."/>
            <person name="Lee S."/>
            <person name="Talag J."/>
            <person name="Welchert J."/>
            <person name="Wing R.A."/>
        </authorList>
    </citation>
    <scope>NUCLEOTIDE SEQUENCE [LARGE SCALE GENOMIC DNA]</scope>
</reference>
<dbReference type="PANTHER" id="PTHR10903">
    <property type="entry name" value="GTPASE, IMAP FAMILY MEMBER-RELATED"/>
    <property type="match status" value="1"/>
</dbReference>
<dbReference type="SUPFAM" id="SSF52540">
    <property type="entry name" value="P-loop containing nucleoside triphosphate hydrolases"/>
    <property type="match status" value="1"/>
</dbReference>
<evidence type="ECO:0000256" key="3">
    <source>
        <dbReference type="ARBA" id="ARBA00023134"/>
    </source>
</evidence>
<dbReference type="PROSITE" id="PS51720">
    <property type="entry name" value="G_AIG1"/>
    <property type="match status" value="1"/>
</dbReference>
<dbReference type="InterPro" id="IPR006703">
    <property type="entry name" value="G_AIG1"/>
</dbReference>
<keyword evidence="2" id="KW-0547">Nucleotide-binding</keyword>
<evidence type="ECO:0000313" key="6">
    <source>
        <dbReference type="EnsemblPlants" id="OPUNC02G18490.1"/>
    </source>
</evidence>
<dbReference type="AlphaFoldDB" id="A0A0E0K150"/>
<dbReference type="GO" id="GO:0005525">
    <property type="term" value="F:GTP binding"/>
    <property type="evidence" value="ECO:0007669"/>
    <property type="project" value="UniProtKB-KW"/>
</dbReference>
<dbReference type="Gramene" id="OPUNC02G18490.1">
    <property type="protein sequence ID" value="OPUNC02G18490.1"/>
    <property type="gene ID" value="OPUNC02G18490"/>
</dbReference>
<feature type="coiled-coil region" evidence="4">
    <location>
        <begin position="134"/>
        <end position="168"/>
    </location>
</feature>
<evidence type="ECO:0000259" key="5">
    <source>
        <dbReference type="PROSITE" id="PS51720"/>
    </source>
</evidence>
<sequence>MAKDGIHAVLMVFCATSRFSREDSSTIETIKELFGEKIVDHMILVFTYGDLVGETKLNSMLTNAPDYLQKSIELCKNRVVLFDNMTKDRRLQVNQLDKLLHVVDSANSNNGGKLFSDQMRTGIKEAHAREHEVEEKLNITVDKLQEQLMEEQDARLEAERLAAEARLQSDKDIRKLKKHLGKENEAFEMMIEKIKGWKVINNQISSSYLDVLARPQREV</sequence>